<evidence type="ECO:0000313" key="2">
    <source>
        <dbReference type="EMBL" id="KAG2212077.1"/>
    </source>
</evidence>
<protein>
    <submittedName>
        <fullName evidence="2">Uncharacterized protein</fullName>
    </submittedName>
</protein>
<gene>
    <name evidence="2" type="ORF">INT45_006839</name>
</gene>
<reference evidence="2 3" key="1">
    <citation type="submission" date="2020-12" db="EMBL/GenBank/DDBJ databases">
        <title>Metabolic potential, ecology and presence of endohyphal bacteria is reflected in genomic diversity of Mucoromycotina.</title>
        <authorList>
            <person name="Muszewska A."/>
            <person name="Okrasinska A."/>
            <person name="Steczkiewicz K."/>
            <person name="Drgas O."/>
            <person name="Orlowska M."/>
            <person name="Perlinska-Lenart U."/>
            <person name="Aleksandrzak-Piekarczyk T."/>
            <person name="Szatraj K."/>
            <person name="Zielenkiewicz U."/>
            <person name="Pilsyk S."/>
            <person name="Malc E."/>
            <person name="Mieczkowski P."/>
            <person name="Kruszewska J.S."/>
            <person name="Biernat P."/>
            <person name="Pawlowska J."/>
        </authorList>
    </citation>
    <scope>NUCLEOTIDE SEQUENCE [LARGE SCALE GENOMIC DNA]</scope>
    <source>
        <strain evidence="2 3">CBS 142.35</strain>
    </source>
</reference>
<dbReference type="EMBL" id="JAEPRB010000788">
    <property type="protein sequence ID" value="KAG2212077.1"/>
    <property type="molecule type" value="Genomic_DNA"/>
</dbReference>
<evidence type="ECO:0000313" key="3">
    <source>
        <dbReference type="Proteomes" id="UP000646827"/>
    </source>
</evidence>
<dbReference type="Proteomes" id="UP000646827">
    <property type="component" value="Unassembled WGS sequence"/>
</dbReference>
<organism evidence="2 3">
    <name type="scientific">Circinella minor</name>
    <dbReference type="NCBI Taxonomy" id="1195481"/>
    <lineage>
        <taxon>Eukaryota</taxon>
        <taxon>Fungi</taxon>
        <taxon>Fungi incertae sedis</taxon>
        <taxon>Mucoromycota</taxon>
        <taxon>Mucoromycotina</taxon>
        <taxon>Mucoromycetes</taxon>
        <taxon>Mucorales</taxon>
        <taxon>Lichtheimiaceae</taxon>
        <taxon>Circinella</taxon>
    </lineage>
</organism>
<feature type="region of interest" description="Disordered" evidence="1">
    <location>
        <begin position="1"/>
        <end position="26"/>
    </location>
</feature>
<accession>A0A8H7VAY7</accession>
<feature type="non-terminal residue" evidence="2">
    <location>
        <position position="112"/>
    </location>
</feature>
<feature type="compositionally biased region" description="Polar residues" evidence="1">
    <location>
        <begin position="1"/>
        <end position="16"/>
    </location>
</feature>
<name>A0A8H7VAY7_9FUNG</name>
<dbReference type="OrthoDB" id="5860629at2759"/>
<sequence>MSMRHQNNNSSATATVDNEDDEDEIDETILYQDARKKSVYYRPNQTVQQVIECAEQKLSTPEAYFELNRYVEVFTWRRPGFLGWNCRFNVTFGADAELGTKPASDATILSDP</sequence>
<comment type="caution">
    <text evidence="2">The sequence shown here is derived from an EMBL/GenBank/DDBJ whole genome shotgun (WGS) entry which is preliminary data.</text>
</comment>
<dbReference type="AlphaFoldDB" id="A0A8H7VAY7"/>
<evidence type="ECO:0000256" key="1">
    <source>
        <dbReference type="SAM" id="MobiDB-lite"/>
    </source>
</evidence>
<keyword evidence="3" id="KW-1185">Reference proteome</keyword>
<proteinExistence type="predicted"/>
<feature type="compositionally biased region" description="Acidic residues" evidence="1">
    <location>
        <begin position="17"/>
        <end position="26"/>
    </location>
</feature>